<sequence>MPSTPATALAVSVVREKGE</sequence>
<proteinExistence type="predicted"/>
<dbReference type="EMBL" id="GBRH01201985">
    <property type="protein sequence ID" value="JAD95910.1"/>
    <property type="molecule type" value="Transcribed_RNA"/>
</dbReference>
<reference evidence="1" key="1">
    <citation type="submission" date="2014-09" db="EMBL/GenBank/DDBJ databases">
        <authorList>
            <person name="Magalhaes I.L.F."/>
            <person name="Oliveira U."/>
            <person name="Santos F.R."/>
            <person name="Vidigal T.H.D.A."/>
            <person name="Brescovit A.D."/>
            <person name="Santos A.J."/>
        </authorList>
    </citation>
    <scope>NUCLEOTIDE SEQUENCE</scope>
    <source>
        <tissue evidence="1">Shoot tissue taken approximately 20 cm above the soil surface</tissue>
    </source>
</reference>
<organism evidence="1">
    <name type="scientific">Arundo donax</name>
    <name type="common">Giant reed</name>
    <name type="synonym">Donax arundinaceus</name>
    <dbReference type="NCBI Taxonomy" id="35708"/>
    <lineage>
        <taxon>Eukaryota</taxon>
        <taxon>Viridiplantae</taxon>
        <taxon>Streptophyta</taxon>
        <taxon>Embryophyta</taxon>
        <taxon>Tracheophyta</taxon>
        <taxon>Spermatophyta</taxon>
        <taxon>Magnoliopsida</taxon>
        <taxon>Liliopsida</taxon>
        <taxon>Poales</taxon>
        <taxon>Poaceae</taxon>
        <taxon>PACMAD clade</taxon>
        <taxon>Arundinoideae</taxon>
        <taxon>Arundineae</taxon>
        <taxon>Arundo</taxon>
    </lineage>
</organism>
<name>A0A0A9EDF0_ARUDO</name>
<reference evidence="1" key="2">
    <citation type="journal article" date="2015" name="Data Brief">
        <title>Shoot transcriptome of the giant reed, Arundo donax.</title>
        <authorList>
            <person name="Barrero R.A."/>
            <person name="Guerrero F.D."/>
            <person name="Moolhuijzen P."/>
            <person name="Goolsby J.A."/>
            <person name="Tidwell J."/>
            <person name="Bellgard S.E."/>
            <person name="Bellgard M.I."/>
        </authorList>
    </citation>
    <scope>NUCLEOTIDE SEQUENCE</scope>
    <source>
        <tissue evidence="1">Shoot tissue taken approximately 20 cm above the soil surface</tissue>
    </source>
</reference>
<accession>A0A0A9EDF0</accession>
<protein>
    <submittedName>
        <fullName evidence="1">Uncharacterized protein</fullName>
    </submittedName>
</protein>
<evidence type="ECO:0000313" key="1">
    <source>
        <dbReference type="EMBL" id="JAD95910.1"/>
    </source>
</evidence>
<dbReference type="AlphaFoldDB" id="A0A0A9EDF0"/>